<accession>A0A2R9T0S5</accession>
<keyword evidence="3" id="KW-1185">Reference proteome</keyword>
<protein>
    <submittedName>
        <fullName evidence="2">Uncharacterized protein</fullName>
    </submittedName>
</protein>
<dbReference type="Proteomes" id="UP000003094">
    <property type="component" value="Unassembled WGS sequence"/>
</dbReference>
<reference evidence="2 3" key="1">
    <citation type="journal article" date="2010" name="BMC Genomics">
        <title>Genome sequence of the pattern forming Paenibacillus vortex bacterium reveals potential for thriving in complex environments.</title>
        <authorList>
            <person name="Sirota-Madi A."/>
            <person name="Olender T."/>
            <person name="Helman Y."/>
            <person name="Ingham C."/>
            <person name="Brainis I."/>
            <person name="Roth D."/>
            <person name="Hagi E."/>
            <person name="Brodsky L."/>
            <person name="Leshkowitz D."/>
            <person name="Galatenko V."/>
            <person name="Nikolaev V."/>
            <person name="Mugasimangalam R.C."/>
            <person name="Bransburg-Zabary S."/>
            <person name="Gutnick D.L."/>
            <person name="Lancet D."/>
            <person name="Ben-Jacob E."/>
        </authorList>
    </citation>
    <scope>NUCLEOTIDE SEQUENCE [LARGE SCALE GENOMIC DNA]</scope>
    <source>
        <strain evidence="2 3">V453</strain>
    </source>
</reference>
<keyword evidence="1" id="KW-0812">Transmembrane</keyword>
<name>A0A2R9T0S5_9BACL</name>
<dbReference type="EMBL" id="ADHJ01000007">
    <property type="protein sequence ID" value="EFU43262.1"/>
    <property type="molecule type" value="Genomic_DNA"/>
</dbReference>
<gene>
    <name evidence="2" type="ORF">PVOR_04158</name>
</gene>
<keyword evidence="1" id="KW-0472">Membrane</keyword>
<dbReference type="AlphaFoldDB" id="A0A2R9T0S5"/>
<feature type="transmembrane region" description="Helical" evidence="1">
    <location>
        <begin position="6"/>
        <end position="32"/>
    </location>
</feature>
<sequence>MAYTSWFIPLCIGVSIVFFISILLLTVATLSFRSKIKRKYDRGRFSD</sequence>
<evidence type="ECO:0000313" key="2">
    <source>
        <dbReference type="EMBL" id="EFU43262.1"/>
    </source>
</evidence>
<evidence type="ECO:0000313" key="3">
    <source>
        <dbReference type="Proteomes" id="UP000003094"/>
    </source>
</evidence>
<proteinExistence type="predicted"/>
<evidence type="ECO:0000256" key="1">
    <source>
        <dbReference type="SAM" id="Phobius"/>
    </source>
</evidence>
<keyword evidence="1" id="KW-1133">Transmembrane helix</keyword>
<dbReference type="KEGG" id="pvo:PVOR_04158"/>
<comment type="caution">
    <text evidence="2">The sequence shown here is derived from an EMBL/GenBank/DDBJ whole genome shotgun (WGS) entry which is preliminary data.</text>
</comment>
<organism evidence="2 3">
    <name type="scientific">Paenibacillus vortex V453</name>
    <dbReference type="NCBI Taxonomy" id="715225"/>
    <lineage>
        <taxon>Bacteria</taxon>
        <taxon>Bacillati</taxon>
        <taxon>Bacillota</taxon>
        <taxon>Bacilli</taxon>
        <taxon>Bacillales</taxon>
        <taxon>Paenibacillaceae</taxon>
        <taxon>Paenibacillus</taxon>
    </lineage>
</organism>